<keyword evidence="1" id="KW-0678">Repressor</keyword>
<dbReference type="GO" id="GO:0003700">
    <property type="term" value="F:DNA-binding transcription factor activity"/>
    <property type="evidence" value="ECO:0007669"/>
    <property type="project" value="TreeGrafter"/>
</dbReference>
<dbReference type="SUPFAM" id="SSF48498">
    <property type="entry name" value="Tetracyclin repressor-like, C-terminal domain"/>
    <property type="match status" value="1"/>
</dbReference>
<feature type="DNA-binding region" description="H-T-H motif" evidence="5">
    <location>
        <begin position="33"/>
        <end position="52"/>
    </location>
</feature>
<dbReference type="InterPro" id="IPR001647">
    <property type="entry name" value="HTH_TetR"/>
</dbReference>
<evidence type="ECO:0000313" key="7">
    <source>
        <dbReference type="EMBL" id="RKF44988.1"/>
    </source>
</evidence>
<feature type="domain" description="HTH tetR-type" evidence="6">
    <location>
        <begin position="10"/>
        <end position="70"/>
    </location>
</feature>
<dbReference type="Pfam" id="PF17932">
    <property type="entry name" value="TetR_C_24"/>
    <property type="match status" value="1"/>
</dbReference>
<dbReference type="InterPro" id="IPR050109">
    <property type="entry name" value="HTH-type_TetR-like_transc_reg"/>
</dbReference>
<evidence type="ECO:0000259" key="6">
    <source>
        <dbReference type="PROSITE" id="PS50977"/>
    </source>
</evidence>
<dbReference type="PRINTS" id="PR00455">
    <property type="entry name" value="HTHTETR"/>
</dbReference>
<dbReference type="SUPFAM" id="SSF46689">
    <property type="entry name" value="Homeodomain-like"/>
    <property type="match status" value="1"/>
</dbReference>
<name>A0A420GID6_9BURK</name>
<dbReference type="Gene3D" id="1.10.10.60">
    <property type="entry name" value="Homeodomain-like"/>
    <property type="match status" value="1"/>
</dbReference>
<dbReference type="InterPro" id="IPR041490">
    <property type="entry name" value="KstR2_TetR_C"/>
</dbReference>
<reference evidence="7 8" key="1">
    <citation type="submission" date="2016-07" db="EMBL/GenBank/DDBJ databases">
        <title>Genome analysis of Burkholderia fungorum ES3-20.</title>
        <authorList>
            <person name="Xu D."/>
            <person name="Yao R."/>
            <person name="Zheng S."/>
        </authorList>
    </citation>
    <scope>NUCLEOTIDE SEQUENCE [LARGE SCALE GENOMIC DNA]</scope>
    <source>
        <strain evidence="7 8">ES3-20</strain>
    </source>
</reference>
<proteinExistence type="predicted"/>
<protein>
    <submittedName>
        <fullName evidence="7">TetR family transcriptional regulator</fullName>
    </submittedName>
</protein>
<organism evidence="7 8">
    <name type="scientific">Paraburkholderia fungorum</name>
    <dbReference type="NCBI Taxonomy" id="134537"/>
    <lineage>
        <taxon>Bacteria</taxon>
        <taxon>Pseudomonadati</taxon>
        <taxon>Pseudomonadota</taxon>
        <taxon>Betaproteobacteria</taxon>
        <taxon>Burkholderiales</taxon>
        <taxon>Burkholderiaceae</taxon>
        <taxon>Paraburkholderia</taxon>
    </lineage>
</organism>
<dbReference type="PANTHER" id="PTHR30055">
    <property type="entry name" value="HTH-TYPE TRANSCRIPTIONAL REGULATOR RUTR"/>
    <property type="match status" value="1"/>
</dbReference>
<dbReference type="Gene3D" id="1.10.357.10">
    <property type="entry name" value="Tetracycline Repressor, domain 2"/>
    <property type="match status" value="1"/>
</dbReference>
<gene>
    <name evidence="7" type="ORF">BCY88_27695</name>
</gene>
<accession>A0A420GID6</accession>
<keyword evidence="4" id="KW-0804">Transcription</keyword>
<evidence type="ECO:0000313" key="8">
    <source>
        <dbReference type="Proteomes" id="UP000283709"/>
    </source>
</evidence>
<dbReference type="PANTHER" id="PTHR30055:SF175">
    <property type="entry name" value="HTH-TYPE TRANSCRIPTIONAL REPRESSOR KSTR2"/>
    <property type="match status" value="1"/>
</dbReference>
<evidence type="ECO:0000256" key="3">
    <source>
        <dbReference type="ARBA" id="ARBA00023125"/>
    </source>
</evidence>
<dbReference type="OrthoDB" id="5523834at2"/>
<dbReference type="AlphaFoldDB" id="A0A420GID6"/>
<evidence type="ECO:0000256" key="1">
    <source>
        <dbReference type="ARBA" id="ARBA00022491"/>
    </source>
</evidence>
<dbReference type="PROSITE" id="PS50977">
    <property type="entry name" value="HTH_TETR_2"/>
    <property type="match status" value="1"/>
</dbReference>
<dbReference type="Proteomes" id="UP000283709">
    <property type="component" value="Unassembled WGS sequence"/>
</dbReference>
<evidence type="ECO:0000256" key="4">
    <source>
        <dbReference type="ARBA" id="ARBA00023163"/>
    </source>
</evidence>
<evidence type="ECO:0000256" key="5">
    <source>
        <dbReference type="PROSITE-ProRule" id="PRU00335"/>
    </source>
</evidence>
<dbReference type="EMBL" id="MCAS01000017">
    <property type="protein sequence ID" value="RKF44988.1"/>
    <property type="molecule type" value="Genomic_DNA"/>
</dbReference>
<comment type="caution">
    <text evidence="7">The sequence shown here is derived from an EMBL/GenBank/DDBJ whole genome shotgun (WGS) entry which is preliminary data.</text>
</comment>
<sequence length="200" mass="22587">MDTVERSAGQSQRERILQVAARLFAERGYHAIGISELGDAVQLGRGALYHHIKSKEDLLYDISKEYIADLADFGERVARAEPDPAQRVRMLGKQLVLKIASHQAELTVCFREIQSLTEPRRSEVLALHGKYEKVWRDAMVDGADVGLFRPYDPIVLKGVLGMYFYSYLWMKPDGRLTPASIAERLNELALRMLDIQGPTA</sequence>
<keyword evidence="2" id="KW-0805">Transcription regulation</keyword>
<dbReference type="InterPro" id="IPR009057">
    <property type="entry name" value="Homeodomain-like_sf"/>
</dbReference>
<keyword evidence="3 5" id="KW-0238">DNA-binding</keyword>
<evidence type="ECO:0000256" key="2">
    <source>
        <dbReference type="ARBA" id="ARBA00023015"/>
    </source>
</evidence>
<dbReference type="InterPro" id="IPR036271">
    <property type="entry name" value="Tet_transcr_reg_TetR-rel_C_sf"/>
</dbReference>
<dbReference type="Pfam" id="PF00440">
    <property type="entry name" value="TetR_N"/>
    <property type="match status" value="1"/>
</dbReference>
<dbReference type="GO" id="GO:0000976">
    <property type="term" value="F:transcription cis-regulatory region binding"/>
    <property type="evidence" value="ECO:0007669"/>
    <property type="project" value="TreeGrafter"/>
</dbReference>
<dbReference type="RefSeq" id="WP_120345573.1">
    <property type="nucleotide sequence ID" value="NZ_MCAS01000017.1"/>
</dbReference>